<proteinExistence type="predicted"/>
<sequence>MLLYYKYKKLIEGGRYVHTEMATDFFWDFGKNHPGESRCHRLDAGSIGLTPMGCRRQSRHSSRCSRALVRSEASRRFDRLLRSNRVQSHLVTPQPPTESRLASVGRFSFGTRSICGTNAYLSLFMLREIVKVSQWTIFVLVG</sequence>
<organism evidence="1 2">
    <name type="scientific">Candidatus Azambacteria bacterium GW2011_GWA1_44_9</name>
    <dbReference type="NCBI Taxonomy" id="1618610"/>
    <lineage>
        <taxon>Bacteria</taxon>
        <taxon>Candidatus Azamiibacteriota</taxon>
    </lineage>
</organism>
<evidence type="ECO:0000313" key="2">
    <source>
        <dbReference type="Proteomes" id="UP000034595"/>
    </source>
</evidence>
<comment type="caution">
    <text evidence="1">The sequence shown here is derived from an EMBL/GenBank/DDBJ whole genome shotgun (WGS) entry which is preliminary data.</text>
</comment>
<gene>
    <name evidence="1" type="ORF">UW78_C0006G0119</name>
</gene>
<accession>A0A0G1NC38</accession>
<protein>
    <submittedName>
        <fullName evidence="1">Uncharacterized protein</fullName>
    </submittedName>
</protein>
<dbReference type="EMBL" id="LCJQ01000006">
    <property type="protein sequence ID" value="KKT81754.1"/>
    <property type="molecule type" value="Genomic_DNA"/>
</dbReference>
<name>A0A0G1NC38_9BACT</name>
<dbReference type="AlphaFoldDB" id="A0A0G1NC38"/>
<dbReference type="Proteomes" id="UP000034595">
    <property type="component" value="Unassembled WGS sequence"/>
</dbReference>
<reference evidence="1 2" key="1">
    <citation type="journal article" date="2015" name="Nature">
        <title>rRNA introns, odd ribosomes, and small enigmatic genomes across a large radiation of phyla.</title>
        <authorList>
            <person name="Brown C.T."/>
            <person name="Hug L.A."/>
            <person name="Thomas B.C."/>
            <person name="Sharon I."/>
            <person name="Castelle C.J."/>
            <person name="Singh A."/>
            <person name="Wilkins M.J."/>
            <person name="Williams K.H."/>
            <person name="Banfield J.F."/>
        </authorList>
    </citation>
    <scope>NUCLEOTIDE SEQUENCE [LARGE SCALE GENOMIC DNA]</scope>
</reference>
<evidence type="ECO:0000313" key="1">
    <source>
        <dbReference type="EMBL" id="KKT81754.1"/>
    </source>
</evidence>